<gene>
    <name evidence="8" type="ORF">H6G83_02475</name>
</gene>
<sequence length="347" mass="38403">MKISTFSLKNSNLIKLEFLYNSVERASYTLSTNLLAQKLIASALLFLGVCVISFGSILIKLSEVELSPNTTIFNRFWIASVVFLLLHGYKAIHQRFFSDKPVEQQFYTAKDLLLLLSAGIFWAITLGLLAWSLTQTSVAVSAILHNLAPIFTSMAAFLFFRQSFDRIFFIGMVIAIAGAIAIEVEEMHIATSEFQGGLAAIGSAIFLTAYLLTIEKLRAKFDPMTIQLWICVIASLTILPILLINKDQLFPSSVNSWLCVTSLALLCQVVGQGLITYSLARFSSVTVSLVRLLDPVLSSLYAIVIFSERLSFTNCLGFIGVLIGLYLAVSNQVVNNSLFNPIRERLK</sequence>
<dbReference type="EMBL" id="JACJSG010000002">
    <property type="protein sequence ID" value="MBD2499491.1"/>
    <property type="molecule type" value="Genomic_DNA"/>
</dbReference>
<feature type="domain" description="EamA" evidence="7">
    <location>
        <begin position="43"/>
        <end position="182"/>
    </location>
</feature>
<protein>
    <submittedName>
        <fullName evidence="8">DMT family transporter</fullName>
    </submittedName>
</protein>
<evidence type="ECO:0000256" key="1">
    <source>
        <dbReference type="ARBA" id="ARBA00004141"/>
    </source>
</evidence>
<dbReference type="InterPro" id="IPR000620">
    <property type="entry name" value="EamA_dom"/>
</dbReference>
<feature type="transmembrane region" description="Helical" evidence="6">
    <location>
        <begin position="112"/>
        <end position="133"/>
    </location>
</feature>
<feature type="transmembrane region" description="Helical" evidence="6">
    <location>
        <begin position="310"/>
        <end position="329"/>
    </location>
</feature>
<proteinExistence type="inferred from homology"/>
<comment type="similarity">
    <text evidence="2">Belongs to the EamA transporter family.</text>
</comment>
<dbReference type="InterPro" id="IPR050638">
    <property type="entry name" value="AA-Vitamin_Transporters"/>
</dbReference>
<dbReference type="RefSeq" id="WP_190466398.1">
    <property type="nucleotide sequence ID" value="NZ_JACJSG010000002.1"/>
</dbReference>
<evidence type="ECO:0000256" key="6">
    <source>
        <dbReference type="SAM" id="Phobius"/>
    </source>
</evidence>
<feature type="transmembrane region" description="Helical" evidence="6">
    <location>
        <begin position="72"/>
        <end position="92"/>
    </location>
</feature>
<dbReference type="SUPFAM" id="SSF103481">
    <property type="entry name" value="Multidrug resistance efflux transporter EmrE"/>
    <property type="match status" value="2"/>
</dbReference>
<keyword evidence="3 6" id="KW-0812">Transmembrane</keyword>
<evidence type="ECO:0000256" key="3">
    <source>
        <dbReference type="ARBA" id="ARBA00022692"/>
    </source>
</evidence>
<dbReference type="PANTHER" id="PTHR32322:SF2">
    <property type="entry name" value="EAMA DOMAIN-CONTAINING PROTEIN"/>
    <property type="match status" value="1"/>
</dbReference>
<feature type="transmembrane region" description="Helical" evidence="6">
    <location>
        <begin position="139"/>
        <end position="160"/>
    </location>
</feature>
<keyword evidence="4 6" id="KW-1133">Transmembrane helix</keyword>
<keyword evidence="9" id="KW-1185">Reference proteome</keyword>
<evidence type="ECO:0000313" key="9">
    <source>
        <dbReference type="Proteomes" id="UP000661112"/>
    </source>
</evidence>
<accession>A0ABR8CZW4</accession>
<dbReference type="Pfam" id="PF00892">
    <property type="entry name" value="EamA"/>
    <property type="match status" value="2"/>
</dbReference>
<feature type="transmembrane region" description="Helical" evidence="6">
    <location>
        <begin position="255"/>
        <end position="275"/>
    </location>
</feature>
<dbReference type="Proteomes" id="UP000661112">
    <property type="component" value="Unassembled WGS sequence"/>
</dbReference>
<evidence type="ECO:0000256" key="4">
    <source>
        <dbReference type="ARBA" id="ARBA00022989"/>
    </source>
</evidence>
<feature type="transmembrane region" description="Helical" evidence="6">
    <location>
        <begin position="39"/>
        <end position="60"/>
    </location>
</feature>
<feature type="transmembrane region" description="Helical" evidence="6">
    <location>
        <begin position="167"/>
        <end position="184"/>
    </location>
</feature>
<reference evidence="8 9" key="1">
    <citation type="journal article" date="2020" name="ISME J.">
        <title>Comparative genomics reveals insights into cyanobacterial evolution and habitat adaptation.</title>
        <authorList>
            <person name="Chen M.Y."/>
            <person name="Teng W.K."/>
            <person name="Zhao L."/>
            <person name="Hu C.X."/>
            <person name="Zhou Y.K."/>
            <person name="Han B.P."/>
            <person name="Song L.R."/>
            <person name="Shu W.S."/>
        </authorList>
    </citation>
    <scope>NUCLEOTIDE SEQUENCE [LARGE SCALE GENOMIC DNA]</scope>
    <source>
        <strain evidence="8 9">FACHB-119</strain>
    </source>
</reference>
<comment type="subcellular location">
    <subcellularLocation>
        <location evidence="1">Membrane</location>
        <topology evidence="1">Multi-pass membrane protein</topology>
    </subcellularLocation>
</comment>
<dbReference type="PANTHER" id="PTHR32322">
    <property type="entry name" value="INNER MEMBRANE TRANSPORTER"/>
    <property type="match status" value="1"/>
</dbReference>
<comment type="caution">
    <text evidence="8">The sequence shown here is derived from an EMBL/GenBank/DDBJ whole genome shotgun (WGS) entry which is preliminary data.</text>
</comment>
<evidence type="ECO:0000313" key="8">
    <source>
        <dbReference type="EMBL" id="MBD2499491.1"/>
    </source>
</evidence>
<feature type="domain" description="EamA" evidence="7">
    <location>
        <begin position="196"/>
        <end position="329"/>
    </location>
</feature>
<dbReference type="InterPro" id="IPR037185">
    <property type="entry name" value="EmrE-like"/>
</dbReference>
<feature type="transmembrane region" description="Helical" evidence="6">
    <location>
        <begin position="282"/>
        <end position="304"/>
    </location>
</feature>
<organism evidence="8 9">
    <name type="scientific">Anabaena azotica FACHB-119</name>
    <dbReference type="NCBI Taxonomy" id="947527"/>
    <lineage>
        <taxon>Bacteria</taxon>
        <taxon>Bacillati</taxon>
        <taxon>Cyanobacteriota</taxon>
        <taxon>Cyanophyceae</taxon>
        <taxon>Nostocales</taxon>
        <taxon>Nostocaceae</taxon>
        <taxon>Anabaena</taxon>
        <taxon>Anabaena azotica</taxon>
    </lineage>
</organism>
<keyword evidence="5 6" id="KW-0472">Membrane</keyword>
<feature type="transmembrane region" description="Helical" evidence="6">
    <location>
        <begin position="196"/>
        <end position="214"/>
    </location>
</feature>
<evidence type="ECO:0000256" key="2">
    <source>
        <dbReference type="ARBA" id="ARBA00007362"/>
    </source>
</evidence>
<name>A0ABR8CZW4_9NOST</name>
<evidence type="ECO:0000259" key="7">
    <source>
        <dbReference type="Pfam" id="PF00892"/>
    </source>
</evidence>
<feature type="transmembrane region" description="Helical" evidence="6">
    <location>
        <begin position="226"/>
        <end position="243"/>
    </location>
</feature>
<evidence type="ECO:0000256" key="5">
    <source>
        <dbReference type="ARBA" id="ARBA00023136"/>
    </source>
</evidence>